<gene>
    <name evidence="2" type="ORF">V1633_33515</name>
    <name evidence="3" type="ORF">V1633_35010</name>
</gene>
<evidence type="ECO:0000259" key="1">
    <source>
        <dbReference type="Pfam" id="PF13349"/>
    </source>
</evidence>
<dbReference type="InterPro" id="IPR025164">
    <property type="entry name" value="Toastrack_DUF4097"/>
</dbReference>
<evidence type="ECO:0000313" key="3">
    <source>
        <dbReference type="EMBL" id="MEE6263694.1"/>
    </source>
</evidence>
<dbReference type="Proteomes" id="UP001332243">
    <property type="component" value="Unassembled WGS sequence"/>
</dbReference>
<evidence type="ECO:0000313" key="4">
    <source>
        <dbReference type="Proteomes" id="UP001332243"/>
    </source>
</evidence>
<dbReference type="EMBL" id="JAZGQK010000037">
    <property type="protein sequence ID" value="MEE6263408.1"/>
    <property type="molecule type" value="Genomic_DNA"/>
</dbReference>
<comment type="caution">
    <text evidence="3">The sequence shown here is derived from an EMBL/GenBank/DDBJ whole genome shotgun (WGS) entry which is preliminary data.</text>
</comment>
<sequence>MRLLRPLTGAAAIVLLAGLVGCEPLAERQLEFSDTERVKITEIRVAPGSGDLVVRTGPVADVEVRRVIRYRSGNPEQHTYRIEGSTLFIDIECGRACSVSYDILAPAGVAVRGENGSGDVSLTDVAVVDFTVGSGDVAVSGATGAVRAETGSGDITLARLPGAVAARATSGDIEGRELGAGKVQAETGSGNITLTLSTAASVEARASSGSVTLSVPAGGYQVRTATGSGNAHSEVPNAPDATAVLDASTGSGDITIQQR</sequence>
<evidence type="ECO:0000313" key="2">
    <source>
        <dbReference type="EMBL" id="MEE6263408.1"/>
    </source>
</evidence>
<keyword evidence="4" id="KW-1185">Reference proteome</keyword>
<accession>A0ABU7S5I7</accession>
<feature type="domain" description="DUF4097" evidence="1">
    <location>
        <begin position="114"/>
        <end position="256"/>
    </location>
</feature>
<organism evidence="3 4">
    <name type="scientific">Plantactinospora sonchi</name>
    <dbReference type="NCBI Taxonomy" id="1544735"/>
    <lineage>
        <taxon>Bacteria</taxon>
        <taxon>Bacillati</taxon>
        <taxon>Actinomycetota</taxon>
        <taxon>Actinomycetes</taxon>
        <taxon>Micromonosporales</taxon>
        <taxon>Micromonosporaceae</taxon>
        <taxon>Plantactinospora</taxon>
    </lineage>
</organism>
<name>A0ABU7S5I7_9ACTN</name>
<protein>
    <submittedName>
        <fullName evidence="3">DUF4097 family beta strand repeat-containing protein</fullName>
    </submittedName>
</protein>
<dbReference type="EMBL" id="JAZGQK010000041">
    <property type="protein sequence ID" value="MEE6263694.1"/>
    <property type="molecule type" value="Genomic_DNA"/>
</dbReference>
<reference evidence="3 4" key="1">
    <citation type="submission" date="2024-01" db="EMBL/GenBank/DDBJ databases">
        <title>Genome insights into Plantactinospora sonchi sp. nov.</title>
        <authorList>
            <person name="Wang L."/>
        </authorList>
    </citation>
    <scope>NUCLEOTIDE SEQUENCE [LARGE SCALE GENOMIC DNA]</scope>
    <source>
        <strain evidence="3 4">NEAU-QY2</strain>
    </source>
</reference>
<dbReference type="Gene3D" id="2.160.20.120">
    <property type="match status" value="1"/>
</dbReference>
<dbReference type="PROSITE" id="PS51257">
    <property type="entry name" value="PROKAR_LIPOPROTEIN"/>
    <property type="match status" value="1"/>
</dbReference>
<proteinExistence type="predicted"/>
<dbReference type="Pfam" id="PF13349">
    <property type="entry name" value="DUF4097"/>
    <property type="match status" value="1"/>
</dbReference>
<dbReference type="RefSeq" id="WP_331218306.1">
    <property type="nucleotide sequence ID" value="NZ_JAZGQK010000037.1"/>
</dbReference>